<name>A0A1H3TDK6_9MICO</name>
<keyword evidence="3 4" id="KW-0732">Signal</keyword>
<dbReference type="SUPFAM" id="SSF53850">
    <property type="entry name" value="Periplasmic binding protein-like II"/>
    <property type="match status" value="1"/>
</dbReference>
<dbReference type="AlphaFoldDB" id="A0A1H3TDK6"/>
<dbReference type="PANTHER" id="PTHR30290:SF9">
    <property type="entry name" value="OLIGOPEPTIDE-BINDING PROTEIN APPA"/>
    <property type="match status" value="1"/>
</dbReference>
<evidence type="ECO:0000256" key="3">
    <source>
        <dbReference type="ARBA" id="ARBA00022729"/>
    </source>
</evidence>
<dbReference type="GO" id="GO:0043190">
    <property type="term" value="C:ATP-binding cassette (ABC) transporter complex"/>
    <property type="evidence" value="ECO:0007669"/>
    <property type="project" value="InterPro"/>
</dbReference>
<keyword evidence="2" id="KW-0813">Transport</keyword>
<dbReference type="GO" id="GO:0015833">
    <property type="term" value="P:peptide transport"/>
    <property type="evidence" value="ECO:0007669"/>
    <property type="project" value="TreeGrafter"/>
</dbReference>
<evidence type="ECO:0000313" key="6">
    <source>
        <dbReference type="EMBL" id="SDZ48180.1"/>
    </source>
</evidence>
<organism evidence="6 7">
    <name type="scientific">Herbiconiux ginsengi</name>
    <dbReference type="NCBI Taxonomy" id="381665"/>
    <lineage>
        <taxon>Bacteria</taxon>
        <taxon>Bacillati</taxon>
        <taxon>Actinomycetota</taxon>
        <taxon>Actinomycetes</taxon>
        <taxon>Micrococcales</taxon>
        <taxon>Microbacteriaceae</taxon>
        <taxon>Herbiconiux</taxon>
    </lineage>
</organism>
<dbReference type="Gene3D" id="3.40.190.10">
    <property type="entry name" value="Periplasmic binding protein-like II"/>
    <property type="match status" value="1"/>
</dbReference>
<evidence type="ECO:0000313" key="7">
    <source>
        <dbReference type="Proteomes" id="UP000198891"/>
    </source>
</evidence>
<proteinExistence type="inferred from homology"/>
<keyword evidence="7" id="KW-1185">Reference proteome</keyword>
<sequence length="516" mass="55184">MNTVRRSKLRGRVAVVAALASALVLSACGGSGAGAPAASDKILTFGGSYAPNSLDSSKDFQNPVHEITNEAILHLEPDGTVTEGLATEWGYVGDGNRVFSFTLRDDAYFSDGTPVTGESAKIWLEYFAAAKGPYSGLMGPIDSIDVDGNTVTLNLGRPNPNVPRILSDSGLNWGGLVSPAAVQSDPAMLATSTFGAGPYVYDPTQSVAGDTYTFVPNEHYYDPSKVNWDKIVVRIMTNPNTRLQSLQTGEVDAANGHYSTTEAAKQIPGVDVQSFKLAQQAFAIMDADGQQVPALGDVRVRQALNYAVNREAIAKAVYKGIATPSSELASLDGYVLELEDRYEFDQDKAKELLAEAGYPDGFEMDVVSEDFAGPDYGLVAQAVVENWEEIGIRVNIVPSNSTTDYIANLKSAPVGQVAPQFDRSMFSQYGTYFAPGGFAHPGSWTDPEIDGQFLEGASAADPNPYWEKISERATEEAYLVPIGNPIADVYATGTVENVAVTEARSVPLLAEWRPGN</sequence>
<dbReference type="GO" id="GO:1904680">
    <property type="term" value="F:peptide transmembrane transporter activity"/>
    <property type="evidence" value="ECO:0007669"/>
    <property type="project" value="TreeGrafter"/>
</dbReference>
<dbReference type="OrthoDB" id="9803988at2"/>
<gene>
    <name evidence="6" type="ORF">SAMN05216554_4097</name>
</gene>
<protein>
    <submittedName>
        <fullName evidence="6">Peptide/nickel transport system substrate-binding protein</fullName>
    </submittedName>
</protein>
<dbReference type="RefSeq" id="WP_092557335.1">
    <property type="nucleotide sequence ID" value="NZ_FNPZ01000005.1"/>
</dbReference>
<feature type="domain" description="Solute-binding protein family 5" evidence="5">
    <location>
        <begin position="81"/>
        <end position="438"/>
    </location>
</feature>
<dbReference type="GO" id="GO:0042597">
    <property type="term" value="C:periplasmic space"/>
    <property type="evidence" value="ECO:0007669"/>
    <property type="project" value="UniProtKB-ARBA"/>
</dbReference>
<feature type="chain" id="PRO_5038611636" evidence="4">
    <location>
        <begin position="28"/>
        <end position="516"/>
    </location>
</feature>
<dbReference type="STRING" id="381665.SAMN05216554_4097"/>
<dbReference type="InterPro" id="IPR039424">
    <property type="entry name" value="SBP_5"/>
</dbReference>
<comment type="similarity">
    <text evidence="1">Belongs to the bacterial solute-binding protein 5 family.</text>
</comment>
<dbReference type="Proteomes" id="UP000198891">
    <property type="component" value="Unassembled WGS sequence"/>
</dbReference>
<dbReference type="Gene3D" id="3.10.105.10">
    <property type="entry name" value="Dipeptide-binding Protein, Domain 3"/>
    <property type="match status" value="1"/>
</dbReference>
<evidence type="ECO:0000256" key="1">
    <source>
        <dbReference type="ARBA" id="ARBA00005695"/>
    </source>
</evidence>
<dbReference type="InterPro" id="IPR030678">
    <property type="entry name" value="Peptide/Ni-bd"/>
</dbReference>
<dbReference type="PROSITE" id="PS51257">
    <property type="entry name" value="PROKAR_LIPOPROTEIN"/>
    <property type="match status" value="1"/>
</dbReference>
<reference evidence="6 7" key="1">
    <citation type="submission" date="2016-10" db="EMBL/GenBank/DDBJ databases">
        <authorList>
            <person name="de Groot N.N."/>
        </authorList>
    </citation>
    <scope>NUCLEOTIDE SEQUENCE [LARGE SCALE GENOMIC DNA]</scope>
    <source>
        <strain evidence="6 7">CGMCC 4.3491</strain>
    </source>
</reference>
<dbReference type="PANTHER" id="PTHR30290">
    <property type="entry name" value="PERIPLASMIC BINDING COMPONENT OF ABC TRANSPORTER"/>
    <property type="match status" value="1"/>
</dbReference>
<dbReference type="PIRSF" id="PIRSF002741">
    <property type="entry name" value="MppA"/>
    <property type="match status" value="1"/>
</dbReference>
<accession>A0A1H3TDK6</accession>
<feature type="signal peptide" evidence="4">
    <location>
        <begin position="1"/>
        <end position="27"/>
    </location>
</feature>
<evidence type="ECO:0000256" key="4">
    <source>
        <dbReference type="SAM" id="SignalP"/>
    </source>
</evidence>
<evidence type="ECO:0000256" key="2">
    <source>
        <dbReference type="ARBA" id="ARBA00022448"/>
    </source>
</evidence>
<dbReference type="EMBL" id="FNPZ01000005">
    <property type="protein sequence ID" value="SDZ48180.1"/>
    <property type="molecule type" value="Genomic_DNA"/>
</dbReference>
<dbReference type="InterPro" id="IPR000914">
    <property type="entry name" value="SBP_5_dom"/>
</dbReference>
<dbReference type="Pfam" id="PF00496">
    <property type="entry name" value="SBP_bac_5"/>
    <property type="match status" value="1"/>
</dbReference>
<evidence type="ECO:0000259" key="5">
    <source>
        <dbReference type="Pfam" id="PF00496"/>
    </source>
</evidence>